<comment type="subcellular location">
    <subcellularLocation>
        <location evidence="1">Membrane</location>
    </subcellularLocation>
</comment>
<dbReference type="InterPro" id="IPR025423">
    <property type="entry name" value="TMEM205-like"/>
</dbReference>
<accession>A0A3S4YSW8</accession>
<name>A0A3S4YSW8_9NEIS</name>
<dbReference type="GO" id="GO:0016020">
    <property type="term" value="C:membrane"/>
    <property type="evidence" value="ECO:0007669"/>
    <property type="project" value="UniProtKB-SubCell"/>
</dbReference>
<keyword evidence="2 5" id="KW-0812">Transmembrane</keyword>
<dbReference type="Proteomes" id="UP000272771">
    <property type="component" value="Chromosome"/>
</dbReference>
<reference evidence="7 8" key="1">
    <citation type="submission" date="2018-12" db="EMBL/GenBank/DDBJ databases">
        <authorList>
            <consortium name="Pathogen Informatics"/>
        </authorList>
    </citation>
    <scope>NUCLEOTIDE SEQUENCE [LARGE SCALE GENOMIC DNA]</scope>
    <source>
        <strain evidence="7 8">NCTC12742</strain>
    </source>
</reference>
<feature type="transmembrane region" description="Helical" evidence="5">
    <location>
        <begin position="117"/>
        <end position="142"/>
    </location>
</feature>
<evidence type="ECO:0000256" key="4">
    <source>
        <dbReference type="ARBA" id="ARBA00023136"/>
    </source>
</evidence>
<feature type="transmembrane region" description="Helical" evidence="5">
    <location>
        <begin position="78"/>
        <end position="97"/>
    </location>
</feature>
<evidence type="ECO:0000256" key="2">
    <source>
        <dbReference type="ARBA" id="ARBA00022692"/>
    </source>
</evidence>
<dbReference type="AlphaFoldDB" id="A0A3S4YSW8"/>
<keyword evidence="8" id="KW-1185">Reference proteome</keyword>
<keyword evidence="3 5" id="KW-1133">Transmembrane helix</keyword>
<dbReference type="STRING" id="28091.SAMEA3174300_00390"/>
<dbReference type="OrthoDB" id="5797290at2"/>
<feature type="transmembrane region" description="Helical" evidence="5">
    <location>
        <begin position="36"/>
        <end position="58"/>
    </location>
</feature>
<evidence type="ECO:0000256" key="5">
    <source>
        <dbReference type="SAM" id="Phobius"/>
    </source>
</evidence>
<proteinExistence type="predicted"/>
<dbReference type="RefSeq" id="WP_004283579.1">
    <property type="nucleotide sequence ID" value="NZ_CAUJRG010000005.1"/>
</dbReference>
<dbReference type="EMBL" id="LR134533">
    <property type="protein sequence ID" value="VEJ51924.1"/>
    <property type="molecule type" value="Genomic_DNA"/>
</dbReference>
<organism evidence="7 8">
    <name type="scientific">Neisseria weaveri</name>
    <dbReference type="NCBI Taxonomy" id="28091"/>
    <lineage>
        <taxon>Bacteria</taxon>
        <taxon>Pseudomonadati</taxon>
        <taxon>Pseudomonadota</taxon>
        <taxon>Betaproteobacteria</taxon>
        <taxon>Neisseriales</taxon>
        <taxon>Neisseriaceae</taxon>
        <taxon>Neisseria</taxon>
    </lineage>
</organism>
<evidence type="ECO:0000313" key="7">
    <source>
        <dbReference type="EMBL" id="VEJ51924.1"/>
    </source>
</evidence>
<keyword evidence="4 5" id="KW-0472">Membrane</keyword>
<evidence type="ECO:0000256" key="1">
    <source>
        <dbReference type="ARBA" id="ARBA00004370"/>
    </source>
</evidence>
<dbReference type="Pfam" id="PF13664">
    <property type="entry name" value="DUF4149"/>
    <property type="match status" value="1"/>
</dbReference>
<feature type="domain" description="TMEM205-like" evidence="6">
    <location>
        <begin position="8"/>
        <end position="102"/>
    </location>
</feature>
<evidence type="ECO:0000259" key="6">
    <source>
        <dbReference type="Pfam" id="PF13664"/>
    </source>
</evidence>
<dbReference type="KEGG" id="nwe:SAMEA3174300_0390"/>
<evidence type="ECO:0000256" key="3">
    <source>
        <dbReference type="ARBA" id="ARBA00022989"/>
    </source>
</evidence>
<protein>
    <recommendedName>
        <fullName evidence="6">TMEM205-like domain-containing protein</fullName>
    </recommendedName>
</protein>
<gene>
    <name evidence="7" type="ORF">NCTC12742_01833</name>
</gene>
<evidence type="ECO:0000313" key="8">
    <source>
        <dbReference type="Proteomes" id="UP000272771"/>
    </source>
</evidence>
<sequence length="147" mass="16304">MNKLAGVLAAVWLGLQLSVGYLFAPVLFQNMTKMEAGKLAGFMFDIVSYTGLAIWLLVYLIGRHELSRSLMRTHTNKFVAALLALMAVNQFLVSPVIEAYKNNTGNWLLSLVGGSFGQWHGVSSIIYMVCSLLAVGLVFRLVKLDWY</sequence>